<keyword evidence="13" id="KW-1133">Transmembrane helix</keyword>
<comment type="cofactor">
    <cofactor evidence="1">
        <name>Mg(2+)</name>
        <dbReference type="ChEBI" id="CHEBI:18420"/>
    </cofactor>
</comment>
<evidence type="ECO:0000313" key="19">
    <source>
        <dbReference type="Proteomes" id="UP000001542"/>
    </source>
</evidence>
<keyword evidence="6" id="KW-0812">Transmembrane</keyword>
<evidence type="ECO:0000256" key="1">
    <source>
        <dbReference type="ARBA" id="ARBA00001946"/>
    </source>
</evidence>
<keyword evidence="14" id="KW-0342">GTP-binding</keyword>
<proteinExistence type="predicted"/>
<dbReference type="GO" id="GO:0046872">
    <property type="term" value="F:metal ion binding"/>
    <property type="evidence" value="ECO:0007669"/>
    <property type="project" value="UniProtKB-KW"/>
</dbReference>
<keyword evidence="10" id="KW-1002">Plastid outer membrane</keyword>
<dbReference type="CDD" id="cd00882">
    <property type="entry name" value="Ras_like_GTPase"/>
    <property type="match status" value="1"/>
</dbReference>
<dbReference type="InterPro" id="IPR045058">
    <property type="entry name" value="GIMA/IAN/Toc"/>
</dbReference>
<organism evidence="18 19">
    <name type="scientific">Trichomonas vaginalis (strain ATCC PRA-98 / G3)</name>
    <dbReference type="NCBI Taxonomy" id="412133"/>
    <lineage>
        <taxon>Eukaryota</taxon>
        <taxon>Metamonada</taxon>
        <taxon>Parabasalia</taxon>
        <taxon>Trichomonadida</taxon>
        <taxon>Trichomonadidae</taxon>
        <taxon>Trichomonas</taxon>
    </lineage>
</organism>
<dbReference type="OrthoDB" id="8954335at2759"/>
<keyword evidence="8" id="KW-0547">Nucleotide-binding</keyword>
<keyword evidence="3" id="KW-0813">Transport</keyword>
<dbReference type="GO" id="GO:0015031">
    <property type="term" value="P:protein transport"/>
    <property type="evidence" value="ECO:0007669"/>
    <property type="project" value="UniProtKB-KW"/>
</dbReference>
<dbReference type="RefSeq" id="XP_001581381.1">
    <property type="nucleotide sequence ID" value="XM_001581331.1"/>
</dbReference>
<dbReference type="GO" id="GO:0003924">
    <property type="term" value="F:GTPase activity"/>
    <property type="evidence" value="ECO:0000318"/>
    <property type="project" value="GO_Central"/>
</dbReference>
<evidence type="ECO:0000313" key="18">
    <source>
        <dbReference type="EMBL" id="EAY20395.1"/>
    </source>
</evidence>
<dbReference type="VEuPathDB" id="TrichDB:TVAG_110070"/>
<reference evidence="18" key="1">
    <citation type="submission" date="2006-10" db="EMBL/GenBank/DDBJ databases">
        <authorList>
            <person name="Amadeo P."/>
            <person name="Zhao Q."/>
            <person name="Wortman J."/>
            <person name="Fraser-Liggett C."/>
            <person name="Carlton J."/>
        </authorList>
    </citation>
    <scope>NUCLEOTIDE SEQUENCE</scope>
    <source>
        <strain evidence="18">G3</strain>
    </source>
</reference>
<dbReference type="FunFam" id="3.40.50.300:FF:002894">
    <property type="entry name" value="AIG1 family protein"/>
    <property type="match status" value="1"/>
</dbReference>
<evidence type="ECO:0000256" key="5">
    <source>
        <dbReference type="ARBA" id="ARBA00022640"/>
    </source>
</evidence>
<evidence type="ECO:0000256" key="15">
    <source>
        <dbReference type="ARBA" id="ARBA00023136"/>
    </source>
</evidence>
<evidence type="ECO:0000256" key="11">
    <source>
        <dbReference type="ARBA" id="ARBA00022842"/>
    </source>
</evidence>
<evidence type="ECO:0000256" key="10">
    <source>
        <dbReference type="ARBA" id="ARBA00022805"/>
    </source>
</evidence>
<keyword evidence="7" id="KW-0479">Metal-binding</keyword>
<dbReference type="InParanoid" id="A2DGK8"/>
<reference evidence="18" key="2">
    <citation type="journal article" date="2007" name="Science">
        <title>Draft genome sequence of the sexually transmitted pathogen Trichomonas vaginalis.</title>
        <authorList>
            <person name="Carlton J.M."/>
            <person name="Hirt R.P."/>
            <person name="Silva J.C."/>
            <person name="Delcher A.L."/>
            <person name="Schatz M."/>
            <person name="Zhao Q."/>
            <person name="Wortman J.R."/>
            <person name="Bidwell S.L."/>
            <person name="Alsmark U.C.M."/>
            <person name="Besteiro S."/>
            <person name="Sicheritz-Ponten T."/>
            <person name="Noel C.J."/>
            <person name="Dacks J.B."/>
            <person name="Foster P.G."/>
            <person name="Simillion C."/>
            <person name="Van de Peer Y."/>
            <person name="Miranda-Saavedra D."/>
            <person name="Barton G.J."/>
            <person name="Westrop G.D."/>
            <person name="Mueller S."/>
            <person name="Dessi D."/>
            <person name="Fiori P.L."/>
            <person name="Ren Q."/>
            <person name="Paulsen I."/>
            <person name="Zhang H."/>
            <person name="Bastida-Corcuera F.D."/>
            <person name="Simoes-Barbosa A."/>
            <person name="Brown M.T."/>
            <person name="Hayes R.D."/>
            <person name="Mukherjee M."/>
            <person name="Okumura C.Y."/>
            <person name="Schneider R."/>
            <person name="Smith A.J."/>
            <person name="Vanacova S."/>
            <person name="Villalvazo M."/>
            <person name="Haas B.J."/>
            <person name="Pertea M."/>
            <person name="Feldblyum T.V."/>
            <person name="Utterback T.R."/>
            <person name="Shu C.L."/>
            <person name="Osoegawa K."/>
            <person name="de Jong P.J."/>
            <person name="Hrdy I."/>
            <person name="Horvathova L."/>
            <person name="Zubacova Z."/>
            <person name="Dolezal P."/>
            <person name="Malik S.B."/>
            <person name="Logsdon J.M. Jr."/>
            <person name="Henze K."/>
            <person name="Gupta A."/>
            <person name="Wang C.C."/>
            <person name="Dunne R.L."/>
            <person name="Upcroft J.A."/>
            <person name="Upcroft P."/>
            <person name="White O."/>
            <person name="Salzberg S.L."/>
            <person name="Tang P."/>
            <person name="Chiu C.-H."/>
            <person name="Lee Y.-S."/>
            <person name="Embley T.M."/>
            <person name="Coombs G.H."/>
            <person name="Mottram J.C."/>
            <person name="Tachezy J."/>
            <person name="Fraser-Liggett C.M."/>
            <person name="Johnson P.J."/>
        </authorList>
    </citation>
    <scope>NUCLEOTIDE SEQUENCE [LARGE SCALE GENOMIC DNA]</scope>
    <source>
        <strain evidence="18">G3</strain>
    </source>
</reference>
<evidence type="ECO:0000256" key="7">
    <source>
        <dbReference type="ARBA" id="ARBA00022723"/>
    </source>
</evidence>
<keyword evidence="9" id="KW-0378">Hydrolase</keyword>
<keyword evidence="5" id="KW-0934">Plastid</keyword>
<sequence length="412" mass="47492">MQNQNNVVVMFIGDTGSGKSSLGNLYLKETVFETSQKPSACTLDPTRHANFVNGMERVVIDTEGFDDGDHITEEQIQKLAQYLKNFEVGINAIGIVIQAQLMRLTRGVKDVIKFVYDAFGDVILSHLCVFWTFSKKDFPDRQIREQQYKPMLAKYLQEISGAKTLPNIPFYYVDTQKPDKEFCVQSMTQFHGWAVSRQKFSSSQINEATFGYYTETETEERVKVDTFTEGKITYEKFIDRVRSKIIPNNNKNAIHYTNWETTKEYLEKIEEVTEEKQNNVLSGYVYENGNKYEVRHDLVREVKFYFRTNERKEGNWSIAKENKVLVGETKTNEEITEKNWVEIVEGGFNQITASFKRIVKISPDGEPSFGEFQEISGTRKVNFIKNEPIIINKRSGGWWKAVAGAVVGSFFL</sequence>
<evidence type="ECO:0000256" key="12">
    <source>
        <dbReference type="ARBA" id="ARBA00022927"/>
    </source>
</evidence>
<dbReference type="AlphaFoldDB" id="A2DGK8"/>
<keyword evidence="4" id="KW-0150">Chloroplast</keyword>
<evidence type="ECO:0000256" key="2">
    <source>
        <dbReference type="ARBA" id="ARBA00004167"/>
    </source>
</evidence>
<dbReference type="Pfam" id="PF04548">
    <property type="entry name" value="AIG1"/>
    <property type="match status" value="1"/>
</dbReference>
<dbReference type="SUPFAM" id="SSF52540">
    <property type="entry name" value="P-loop containing nucleoside triphosphate hydrolases"/>
    <property type="match status" value="1"/>
</dbReference>
<evidence type="ECO:0000256" key="8">
    <source>
        <dbReference type="ARBA" id="ARBA00022741"/>
    </source>
</evidence>
<feature type="domain" description="AIG1-type G" evidence="17">
    <location>
        <begin position="9"/>
        <end position="142"/>
    </location>
</feature>
<protein>
    <recommendedName>
        <fullName evidence="17">AIG1-type G domain-containing protein</fullName>
    </recommendedName>
</protein>
<evidence type="ECO:0000256" key="16">
    <source>
        <dbReference type="ARBA" id="ARBA00024013"/>
    </source>
</evidence>
<dbReference type="InterPro" id="IPR027417">
    <property type="entry name" value="P-loop_NTPase"/>
</dbReference>
<dbReference type="KEGG" id="tva:5465929"/>
<keyword evidence="15" id="KW-0472">Membrane</keyword>
<dbReference type="GO" id="GO:0009707">
    <property type="term" value="C:chloroplast outer membrane"/>
    <property type="evidence" value="ECO:0007669"/>
    <property type="project" value="UniProtKB-SubCell"/>
</dbReference>
<dbReference type="EMBL" id="DS113198">
    <property type="protein sequence ID" value="EAY20395.1"/>
    <property type="molecule type" value="Genomic_DNA"/>
</dbReference>
<keyword evidence="11" id="KW-0460">Magnesium</keyword>
<comment type="subcellular location">
    <subcellularLocation>
        <location evidence="2">Membrane</location>
        <topology evidence="2">Single-pass membrane protein</topology>
    </subcellularLocation>
    <subcellularLocation>
        <location evidence="16">Plastid</location>
        <location evidence="16">Chloroplast outer membrane</location>
    </subcellularLocation>
</comment>
<gene>
    <name evidence="18" type="ORF">TVAG_110070</name>
</gene>
<dbReference type="STRING" id="5722.A2DGK8"/>
<evidence type="ECO:0000256" key="4">
    <source>
        <dbReference type="ARBA" id="ARBA00022528"/>
    </source>
</evidence>
<evidence type="ECO:0000256" key="3">
    <source>
        <dbReference type="ARBA" id="ARBA00022448"/>
    </source>
</evidence>
<evidence type="ECO:0000256" key="9">
    <source>
        <dbReference type="ARBA" id="ARBA00022801"/>
    </source>
</evidence>
<dbReference type="GO" id="GO:0005525">
    <property type="term" value="F:GTP binding"/>
    <property type="evidence" value="ECO:0007669"/>
    <property type="project" value="UniProtKB-KW"/>
</dbReference>
<evidence type="ECO:0000256" key="13">
    <source>
        <dbReference type="ARBA" id="ARBA00022989"/>
    </source>
</evidence>
<dbReference type="PANTHER" id="PTHR10903:SF135">
    <property type="entry name" value="TRANSLOCASE OF CHLOROPLAST 120, CHLOROPLASTIC-RELATED"/>
    <property type="match status" value="1"/>
</dbReference>
<dbReference type="PANTHER" id="PTHR10903">
    <property type="entry name" value="GTPASE, IMAP FAMILY MEMBER-RELATED"/>
    <property type="match status" value="1"/>
</dbReference>
<name>A2DGK8_TRIV3</name>
<dbReference type="VEuPathDB" id="TrichDB:TVAGG3_0998110"/>
<evidence type="ECO:0000256" key="6">
    <source>
        <dbReference type="ARBA" id="ARBA00022692"/>
    </source>
</evidence>
<accession>A2DGK8</accession>
<keyword evidence="19" id="KW-1185">Reference proteome</keyword>
<evidence type="ECO:0000259" key="17">
    <source>
        <dbReference type="Pfam" id="PF04548"/>
    </source>
</evidence>
<dbReference type="InterPro" id="IPR006703">
    <property type="entry name" value="G_AIG1"/>
</dbReference>
<dbReference type="Proteomes" id="UP000001542">
    <property type="component" value="Unassembled WGS sequence"/>
</dbReference>
<evidence type="ECO:0000256" key="14">
    <source>
        <dbReference type="ARBA" id="ARBA00023134"/>
    </source>
</evidence>
<dbReference type="OMA" id="CTEWEVI"/>
<keyword evidence="12" id="KW-0653">Protein transport</keyword>
<dbReference type="Gene3D" id="3.40.50.300">
    <property type="entry name" value="P-loop containing nucleotide triphosphate hydrolases"/>
    <property type="match status" value="1"/>
</dbReference>